<comment type="similarity">
    <text evidence="9">Belongs to the pannexin family.</text>
</comment>
<dbReference type="eggNOG" id="ENOG502RZVE">
    <property type="taxonomic scope" value="Eukaryota"/>
</dbReference>
<sequence>MDKIISAVGKIPDTKSRNDDDFSDRLLYRHTSAIFVVFAIIVSTKQYVGDPIQCWVPAEFTGNHEEYTNNFCWIRNTYYLPYEKNIPKENESEKRQVIPYYQWMPMILAVQALLCYLPILLWRGLNDKSGIDVNTIVEAGETFTNADVAENKEKTLSYMIKQMDRYLSSQKDVSTGCTISLKHFLSRTCFSSCGRRRGNYLVLLYLTVKVLSFACVVSQLFVLNFFLGQDFHLYGFEAIKSAIIGTNLSVSPRFPRVTMCDFKIRRLGNVQRYTVQCVLPINLFNEKIYLFIWFWLALVSIVLAFSLVTWMTRVALRVEKRRYVKKHLHLMNKIQFDSDKKQVVKFVEDYLKQDGVFILRLVGHNTNAITVTEFVCHLWDFYRMKPLTERFKKELNDI</sequence>
<evidence type="ECO:0000256" key="8">
    <source>
        <dbReference type="ARBA" id="ARBA00023303"/>
    </source>
</evidence>
<dbReference type="OMA" id="RIIKYFM"/>
<name>T1G1G0_HELRO</name>
<dbReference type="OrthoDB" id="6245842at2759"/>
<dbReference type="Proteomes" id="UP000015101">
    <property type="component" value="Unassembled WGS sequence"/>
</dbReference>
<dbReference type="GO" id="GO:0005886">
    <property type="term" value="C:plasma membrane"/>
    <property type="evidence" value="ECO:0007669"/>
    <property type="project" value="UniProtKB-SubCell"/>
</dbReference>
<evidence type="ECO:0000256" key="7">
    <source>
        <dbReference type="ARBA" id="ARBA00023136"/>
    </source>
</evidence>
<dbReference type="PANTHER" id="PTHR11893:SF36">
    <property type="entry name" value="INNEXIN-5"/>
    <property type="match status" value="1"/>
</dbReference>
<keyword evidence="2 9" id="KW-0813">Transport</keyword>
<evidence type="ECO:0000256" key="1">
    <source>
        <dbReference type="ARBA" id="ARBA00004651"/>
    </source>
</evidence>
<feature type="transmembrane region" description="Helical" evidence="9">
    <location>
        <begin position="200"/>
        <end position="227"/>
    </location>
</feature>
<reference evidence="10 12" key="2">
    <citation type="journal article" date="2013" name="Nature">
        <title>Insights into bilaterian evolution from three spiralian genomes.</title>
        <authorList>
            <person name="Simakov O."/>
            <person name="Marletaz F."/>
            <person name="Cho S.J."/>
            <person name="Edsinger-Gonzales E."/>
            <person name="Havlak P."/>
            <person name="Hellsten U."/>
            <person name="Kuo D.H."/>
            <person name="Larsson T."/>
            <person name="Lv J."/>
            <person name="Arendt D."/>
            <person name="Savage R."/>
            <person name="Osoegawa K."/>
            <person name="de Jong P."/>
            <person name="Grimwood J."/>
            <person name="Chapman J.A."/>
            <person name="Shapiro H."/>
            <person name="Aerts A."/>
            <person name="Otillar R.P."/>
            <person name="Terry A.Y."/>
            <person name="Boore J.L."/>
            <person name="Grigoriev I.V."/>
            <person name="Lindberg D.R."/>
            <person name="Seaver E.C."/>
            <person name="Weisblat D.A."/>
            <person name="Putnam N.H."/>
            <person name="Rokhsar D.S."/>
        </authorList>
    </citation>
    <scope>NUCLEOTIDE SEQUENCE</scope>
</reference>
<keyword evidence="12" id="KW-1185">Reference proteome</keyword>
<dbReference type="EMBL" id="KB095959">
    <property type="protein sequence ID" value="ESO09249.1"/>
    <property type="molecule type" value="Genomic_DNA"/>
</dbReference>
<accession>T1G1G0</accession>
<dbReference type="STRING" id="6412.T1G1G0"/>
<evidence type="ECO:0000256" key="9">
    <source>
        <dbReference type="RuleBase" id="RU010713"/>
    </source>
</evidence>
<dbReference type="AlphaFoldDB" id="T1G1G0"/>
<proteinExistence type="inferred from homology"/>
<protein>
    <recommendedName>
        <fullName evidence="9">Innexin</fullName>
    </recommendedName>
</protein>
<dbReference type="InParanoid" id="T1G1G0"/>
<evidence type="ECO:0000256" key="4">
    <source>
        <dbReference type="ARBA" id="ARBA00022692"/>
    </source>
</evidence>
<evidence type="ECO:0000313" key="11">
    <source>
        <dbReference type="EnsemblMetazoa" id="HelroP73579"/>
    </source>
</evidence>
<feature type="transmembrane region" description="Helical" evidence="9">
    <location>
        <begin position="288"/>
        <end position="316"/>
    </location>
</feature>
<comment type="function">
    <text evidence="9">Structural component of the gap junctions.</text>
</comment>
<dbReference type="EnsemblMetazoa" id="HelroT73579">
    <property type="protein sequence ID" value="HelroP73579"/>
    <property type="gene ID" value="HelroG73579"/>
</dbReference>
<evidence type="ECO:0000256" key="3">
    <source>
        <dbReference type="ARBA" id="ARBA00022475"/>
    </source>
</evidence>
<evidence type="ECO:0000256" key="5">
    <source>
        <dbReference type="ARBA" id="ARBA00022989"/>
    </source>
</evidence>
<dbReference type="InterPro" id="IPR000990">
    <property type="entry name" value="Innexin"/>
</dbReference>
<keyword evidence="4 9" id="KW-0812">Transmembrane</keyword>
<evidence type="ECO:0000313" key="10">
    <source>
        <dbReference type="EMBL" id="ESO09249.1"/>
    </source>
</evidence>
<dbReference type="KEGG" id="hro:HELRODRAFT_73579"/>
<dbReference type="GO" id="GO:0034220">
    <property type="term" value="P:monoatomic ion transmembrane transport"/>
    <property type="evidence" value="ECO:0007669"/>
    <property type="project" value="UniProtKB-KW"/>
</dbReference>
<evidence type="ECO:0000256" key="6">
    <source>
        <dbReference type="ARBA" id="ARBA00023065"/>
    </source>
</evidence>
<dbReference type="GeneID" id="20214908"/>
<keyword evidence="5 9" id="KW-1133">Transmembrane helix</keyword>
<dbReference type="GO" id="GO:0005921">
    <property type="term" value="C:gap junction"/>
    <property type="evidence" value="ECO:0007669"/>
    <property type="project" value="UniProtKB-UniRule"/>
</dbReference>
<organism evidence="11 12">
    <name type="scientific">Helobdella robusta</name>
    <name type="common">Californian leech</name>
    <dbReference type="NCBI Taxonomy" id="6412"/>
    <lineage>
        <taxon>Eukaryota</taxon>
        <taxon>Metazoa</taxon>
        <taxon>Spiralia</taxon>
        <taxon>Lophotrochozoa</taxon>
        <taxon>Annelida</taxon>
        <taxon>Clitellata</taxon>
        <taxon>Hirudinea</taxon>
        <taxon>Rhynchobdellida</taxon>
        <taxon>Glossiphoniidae</taxon>
        <taxon>Helobdella</taxon>
    </lineage>
</organism>
<keyword evidence="8 9" id="KW-0407">Ion channel</keyword>
<comment type="subcellular location">
    <subcellularLocation>
        <location evidence="1 9">Cell membrane</location>
        <topology evidence="1 9">Multi-pass membrane protein</topology>
    </subcellularLocation>
</comment>
<gene>
    <name evidence="11" type="primary">20214908</name>
    <name evidence="9" type="synonym">inx</name>
    <name evidence="10" type="ORF">HELRODRAFT_73579</name>
</gene>
<reference evidence="11" key="3">
    <citation type="submission" date="2015-06" db="UniProtKB">
        <authorList>
            <consortium name="EnsemblMetazoa"/>
        </authorList>
    </citation>
    <scope>IDENTIFICATION</scope>
</reference>
<dbReference type="RefSeq" id="XP_009012342.1">
    <property type="nucleotide sequence ID" value="XM_009014094.1"/>
</dbReference>
<evidence type="ECO:0000256" key="2">
    <source>
        <dbReference type="ARBA" id="ARBA00022448"/>
    </source>
</evidence>
<dbReference type="EMBL" id="AMQM01002920">
    <property type="status" value="NOT_ANNOTATED_CDS"/>
    <property type="molecule type" value="Genomic_DNA"/>
</dbReference>
<keyword evidence="7 9" id="KW-0472">Membrane</keyword>
<dbReference type="PANTHER" id="PTHR11893">
    <property type="entry name" value="INNEXIN"/>
    <property type="match status" value="1"/>
</dbReference>
<evidence type="ECO:0000313" key="12">
    <source>
        <dbReference type="Proteomes" id="UP000015101"/>
    </source>
</evidence>
<dbReference type="Pfam" id="PF00876">
    <property type="entry name" value="Innexin"/>
    <property type="match status" value="1"/>
</dbReference>
<keyword evidence="3" id="KW-1003">Cell membrane</keyword>
<dbReference type="PRINTS" id="PR01262">
    <property type="entry name" value="INNEXIN"/>
</dbReference>
<dbReference type="CTD" id="20214908"/>
<feature type="transmembrane region" description="Helical" evidence="9">
    <location>
        <begin position="100"/>
        <end position="122"/>
    </location>
</feature>
<reference evidence="12" key="1">
    <citation type="submission" date="2012-12" db="EMBL/GenBank/DDBJ databases">
        <authorList>
            <person name="Hellsten U."/>
            <person name="Grimwood J."/>
            <person name="Chapman J.A."/>
            <person name="Shapiro H."/>
            <person name="Aerts A."/>
            <person name="Otillar R.P."/>
            <person name="Terry A.Y."/>
            <person name="Boore J.L."/>
            <person name="Simakov O."/>
            <person name="Marletaz F."/>
            <person name="Cho S.-J."/>
            <person name="Edsinger-Gonzales E."/>
            <person name="Havlak P."/>
            <person name="Kuo D.-H."/>
            <person name="Larsson T."/>
            <person name="Lv J."/>
            <person name="Arendt D."/>
            <person name="Savage R."/>
            <person name="Osoegawa K."/>
            <person name="de Jong P."/>
            <person name="Lindberg D.R."/>
            <person name="Seaver E.C."/>
            <person name="Weisblat D.A."/>
            <person name="Putnam N.H."/>
            <person name="Grigoriev I.V."/>
            <person name="Rokhsar D.S."/>
        </authorList>
    </citation>
    <scope>NUCLEOTIDE SEQUENCE</scope>
</reference>
<dbReference type="FunCoup" id="T1G1G0">
    <property type="interactions" value="74"/>
</dbReference>
<keyword evidence="6 9" id="KW-0406">Ion transport</keyword>
<dbReference type="HOGENOM" id="CLU_035763_0_1_1"/>
<feature type="transmembrane region" description="Helical" evidence="9">
    <location>
        <begin position="26"/>
        <end position="43"/>
    </location>
</feature>
<dbReference type="PROSITE" id="PS51013">
    <property type="entry name" value="PANNEXIN"/>
    <property type="match status" value="1"/>
</dbReference>